<sequence>CEFVSDIAGALPSYVIAELLGISHEDGRRLYHLTETMNSEHVGEATDTVLQAQIEMFEYASALAQRKRAEPGDDIATALLDAEVDGRRLTDLEFNMFFLLMINAGGDTTRNLVSAGTLALMEHPDELARLVADPGLLSTAVE</sequence>
<gene>
    <name evidence="2" type="ORF">RNC47_37080</name>
</gene>
<proteinExistence type="inferred from homology"/>
<protein>
    <submittedName>
        <fullName evidence="2">Cytochrome P450</fullName>
    </submittedName>
</protein>
<evidence type="ECO:0000313" key="3">
    <source>
        <dbReference type="Proteomes" id="UP001183420"/>
    </source>
</evidence>
<dbReference type="Gene3D" id="1.10.630.10">
    <property type="entry name" value="Cytochrome P450"/>
    <property type="match status" value="1"/>
</dbReference>
<dbReference type="PANTHER" id="PTHR46696">
    <property type="entry name" value="P450, PUTATIVE (EUROFUNG)-RELATED"/>
    <property type="match status" value="1"/>
</dbReference>
<dbReference type="PANTHER" id="PTHR46696:SF4">
    <property type="entry name" value="BIOTIN BIOSYNTHESIS CYTOCHROME P450"/>
    <property type="match status" value="1"/>
</dbReference>
<organism evidence="2 3">
    <name type="scientific">Streptomyces millisiae</name>
    <dbReference type="NCBI Taxonomy" id="3075542"/>
    <lineage>
        <taxon>Bacteria</taxon>
        <taxon>Bacillati</taxon>
        <taxon>Actinomycetota</taxon>
        <taxon>Actinomycetes</taxon>
        <taxon>Kitasatosporales</taxon>
        <taxon>Streptomycetaceae</taxon>
        <taxon>Streptomyces</taxon>
    </lineage>
</organism>
<dbReference type="PRINTS" id="PR00359">
    <property type="entry name" value="BP450"/>
</dbReference>
<name>A0ABU2M3V3_9ACTN</name>
<keyword evidence="3" id="KW-1185">Reference proteome</keyword>
<accession>A0ABU2M3V3</accession>
<dbReference type="InterPro" id="IPR036396">
    <property type="entry name" value="Cyt_P450_sf"/>
</dbReference>
<evidence type="ECO:0000256" key="1">
    <source>
        <dbReference type="ARBA" id="ARBA00010617"/>
    </source>
</evidence>
<reference evidence="3" key="1">
    <citation type="submission" date="2023-07" db="EMBL/GenBank/DDBJ databases">
        <title>30 novel species of actinomycetes from the DSMZ collection.</title>
        <authorList>
            <person name="Nouioui I."/>
        </authorList>
    </citation>
    <scope>NUCLEOTIDE SEQUENCE [LARGE SCALE GENOMIC DNA]</scope>
    <source>
        <strain evidence="3">DSM 44918</strain>
    </source>
</reference>
<dbReference type="InterPro" id="IPR002397">
    <property type="entry name" value="Cyt_P450_B"/>
</dbReference>
<feature type="non-terminal residue" evidence="2">
    <location>
        <position position="142"/>
    </location>
</feature>
<comment type="caution">
    <text evidence="2">The sequence shown here is derived from an EMBL/GenBank/DDBJ whole genome shotgun (WGS) entry which is preliminary data.</text>
</comment>
<dbReference type="EMBL" id="JAVREM010000357">
    <property type="protein sequence ID" value="MDT0323923.1"/>
    <property type="molecule type" value="Genomic_DNA"/>
</dbReference>
<dbReference type="SUPFAM" id="SSF48264">
    <property type="entry name" value="Cytochrome P450"/>
    <property type="match status" value="1"/>
</dbReference>
<feature type="non-terminal residue" evidence="2">
    <location>
        <position position="1"/>
    </location>
</feature>
<dbReference type="Proteomes" id="UP001183420">
    <property type="component" value="Unassembled WGS sequence"/>
</dbReference>
<comment type="similarity">
    <text evidence="1">Belongs to the cytochrome P450 family.</text>
</comment>
<evidence type="ECO:0000313" key="2">
    <source>
        <dbReference type="EMBL" id="MDT0323923.1"/>
    </source>
</evidence>